<dbReference type="Proteomes" id="UP000095280">
    <property type="component" value="Unplaced"/>
</dbReference>
<name>A0A1I8GQ08_9PLAT</name>
<dbReference type="GO" id="GO:0000026">
    <property type="term" value="F:alpha-1,2-mannosyltransferase activity"/>
    <property type="evidence" value="ECO:0007669"/>
    <property type="project" value="TreeGrafter"/>
</dbReference>
<evidence type="ECO:0000256" key="2">
    <source>
        <dbReference type="ARBA" id="ARBA00022676"/>
    </source>
</evidence>
<dbReference type="GO" id="GO:0005789">
    <property type="term" value="C:endoplasmic reticulum membrane"/>
    <property type="evidence" value="ECO:0007669"/>
    <property type="project" value="UniProtKB-SubCell"/>
</dbReference>
<evidence type="ECO:0000256" key="7">
    <source>
        <dbReference type="ARBA" id="ARBA00023136"/>
    </source>
</evidence>
<proteinExistence type="inferred from homology"/>
<accession>A0A1I8GQ08</accession>
<dbReference type="Pfam" id="PF03901">
    <property type="entry name" value="Glyco_transf_22"/>
    <property type="match status" value="1"/>
</dbReference>
<feature type="transmembrane region" description="Helical" evidence="8">
    <location>
        <begin position="728"/>
        <end position="746"/>
    </location>
</feature>
<protein>
    <recommendedName>
        <fullName evidence="8">Mannosyltransferase</fullName>
        <ecNumber evidence="8">2.4.1.-</ecNumber>
    </recommendedName>
</protein>
<sequence length="945" mass="106467">MASAENDGLLHAKETPWKFGNGVTYSCPWDFQLPSVLGYSLFVASNPFKRHGAPTEFSEHQVKNGCEFPTFEPNTVWLTWLGHASCLFTFYGDSPAGDNSTVRVLCDPNFSNFIGPTRFTGSSRHIPSACQVGDLPEIHALCISHNHMDHMDEKTLKELAKKMPNIQCFVPAGDRMIMQKFGFKDIQELKWWQAAEETVKGLSVTFTPASHWSGRGAMDRNCSLWGSFVLQFGQHSAFFAGDTGYQDRIFKDIGQNFGPFSLSAIPIGCYEPREVFSVQHACPSEAVIIHQEVRSKLSVGIHWGAFRMTTREGLLQPPEDLREAMEEARQRRQNVAEFRTIKVGEKICWPLPPAAAHLRPVMSGGGGNSLSAAASAGRCSHASAYVRSRASRAQRSRRSGQQAGAGESLLGRLWWGPEATKEDRDAAIEPSETVGPEPLRRSLLTERGLFLSLVAFRCANALLLHTHFVPDEFWQSVEVAHRSAFGYGHLTWEWQAGLRSPLYPGAFALLFKLLQLAGADSRLAVAKLPRLLQACLAAVADFYLYRFSRRVAGQRAAQWALICQLLNWFTLYTAPRTLSNCVEWLLTTVGLYYYPWPEAQSRKAQWKFALAVAAACALRPTSAVPWLMLCLWHAARSRRRLGRLLALYGATGLLVLAVSGLADKHYYGRWTLSQLNFLHYNLLSDIGSFYGVHPWHWYITQGIPAILGPHLPLYLYASYQSWRQRRRVETALTLLVIWTLYVYSFLAHKEFRFVFPLLPLMMHQCGLCLSELGPALRKAAVACLCCLGIPAALYFCLIHQRGPLDAVNHLGKDAELRLTRTGVPAHLDPDLHFLFLAPCHSTPLYSHLHSNVSTRTLDCSPNWRDQPGYVEEQEAFYSDPAGFASRLLDTERRPSHILLFDSLLPRLRGLLETRGFTLRKKFFNSHFEDGRRSHYLLLFCRSDWV</sequence>
<dbReference type="WBParaSite" id="maker-uti_cns_0002592-snap-gene-0.5-mRNA-1">
    <property type="protein sequence ID" value="maker-uti_cns_0002592-snap-gene-0.5-mRNA-1"/>
    <property type="gene ID" value="maker-uti_cns_0002592-snap-gene-0.5"/>
</dbReference>
<keyword evidence="3" id="KW-0808">Transferase</keyword>
<comment type="similarity">
    <text evidence="8">Belongs to the glycosyltransferase 22 family.</text>
</comment>
<comment type="caution">
    <text evidence="8">Lacks conserved residue(s) required for the propagation of feature annotation.</text>
</comment>
<dbReference type="PANTHER" id="PTHR22760">
    <property type="entry name" value="GLYCOSYLTRANSFERASE"/>
    <property type="match status" value="1"/>
</dbReference>
<organism evidence="10 11">
    <name type="scientific">Macrostomum lignano</name>
    <dbReference type="NCBI Taxonomy" id="282301"/>
    <lineage>
        <taxon>Eukaryota</taxon>
        <taxon>Metazoa</taxon>
        <taxon>Spiralia</taxon>
        <taxon>Lophotrochozoa</taxon>
        <taxon>Platyhelminthes</taxon>
        <taxon>Rhabditophora</taxon>
        <taxon>Macrostomorpha</taxon>
        <taxon>Macrostomida</taxon>
        <taxon>Macrostomidae</taxon>
        <taxon>Macrostomum</taxon>
    </lineage>
</organism>
<evidence type="ECO:0000256" key="1">
    <source>
        <dbReference type="ARBA" id="ARBA00004477"/>
    </source>
</evidence>
<evidence type="ECO:0000313" key="10">
    <source>
        <dbReference type="Proteomes" id="UP000095280"/>
    </source>
</evidence>
<dbReference type="EC" id="2.4.1.-" evidence="8"/>
<feature type="transmembrane region" description="Helical" evidence="8">
    <location>
        <begin position="608"/>
        <end position="632"/>
    </location>
</feature>
<dbReference type="Gene3D" id="3.60.15.10">
    <property type="entry name" value="Ribonuclease Z/Hydroxyacylglutathione hydrolase-like"/>
    <property type="match status" value="1"/>
</dbReference>
<dbReference type="InterPro" id="IPR036866">
    <property type="entry name" value="RibonucZ/Hydroxyglut_hydro"/>
</dbReference>
<keyword evidence="10" id="KW-1185">Reference proteome</keyword>
<dbReference type="PANTHER" id="PTHR22760:SF4">
    <property type="entry name" value="GPI MANNOSYLTRANSFERASE 3"/>
    <property type="match status" value="1"/>
</dbReference>
<evidence type="ECO:0000256" key="8">
    <source>
        <dbReference type="RuleBase" id="RU363075"/>
    </source>
</evidence>
<keyword evidence="6 8" id="KW-1133">Transmembrane helix</keyword>
<keyword evidence="7 8" id="KW-0472">Membrane</keyword>
<reference evidence="11" key="1">
    <citation type="submission" date="2016-11" db="UniProtKB">
        <authorList>
            <consortium name="WormBaseParasite"/>
        </authorList>
    </citation>
    <scope>IDENTIFICATION</scope>
</reference>
<evidence type="ECO:0000256" key="6">
    <source>
        <dbReference type="ARBA" id="ARBA00022989"/>
    </source>
</evidence>
<keyword evidence="2 8" id="KW-0328">Glycosyltransferase</keyword>
<dbReference type="SUPFAM" id="SSF56281">
    <property type="entry name" value="Metallo-hydrolase/oxidoreductase"/>
    <property type="match status" value="1"/>
</dbReference>
<comment type="subcellular location">
    <subcellularLocation>
        <location evidence="1 8">Endoplasmic reticulum membrane</location>
        <topology evidence="1 8">Multi-pass membrane protein</topology>
    </subcellularLocation>
</comment>
<dbReference type="GO" id="GO:0006506">
    <property type="term" value="P:GPI anchor biosynthetic process"/>
    <property type="evidence" value="ECO:0007669"/>
    <property type="project" value="TreeGrafter"/>
</dbReference>
<evidence type="ECO:0000259" key="9">
    <source>
        <dbReference type="Pfam" id="PF12706"/>
    </source>
</evidence>
<evidence type="ECO:0000256" key="4">
    <source>
        <dbReference type="ARBA" id="ARBA00022692"/>
    </source>
</evidence>
<dbReference type="AlphaFoldDB" id="A0A1I8GQ08"/>
<keyword evidence="5 8" id="KW-0256">Endoplasmic reticulum</keyword>
<evidence type="ECO:0000313" key="11">
    <source>
        <dbReference type="WBParaSite" id="maker-uti_cns_0002592-snap-gene-0.5-mRNA-1"/>
    </source>
</evidence>
<feature type="transmembrane region" description="Helical" evidence="8">
    <location>
        <begin position="695"/>
        <end position="716"/>
    </location>
</feature>
<dbReference type="InterPro" id="IPR005599">
    <property type="entry name" value="GPI_mannosylTrfase"/>
</dbReference>
<evidence type="ECO:0000256" key="3">
    <source>
        <dbReference type="ARBA" id="ARBA00022679"/>
    </source>
</evidence>
<feature type="transmembrane region" description="Helical" evidence="8">
    <location>
        <begin position="644"/>
        <end position="662"/>
    </location>
</feature>
<dbReference type="Pfam" id="PF12706">
    <property type="entry name" value="Lactamase_B_2"/>
    <property type="match status" value="1"/>
</dbReference>
<keyword evidence="4 8" id="KW-0812">Transmembrane</keyword>
<dbReference type="InterPro" id="IPR001279">
    <property type="entry name" value="Metallo-B-lactamas"/>
</dbReference>
<feature type="domain" description="Metallo-beta-lactamase" evidence="9">
    <location>
        <begin position="103"/>
        <end position="303"/>
    </location>
</feature>
<evidence type="ECO:0000256" key="5">
    <source>
        <dbReference type="ARBA" id="ARBA00022824"/>
    </source>
</evidence>